<dbReference type="OrthoDB" id="10684644at2759"/>
<proteinExistence type="predicted"/>
<name>A0A8H6VPP1_9PEZI</name>
<sequence length="66" mass="7305">MYGAAEADARSFANLASSRKSTQKPLLSARISSKGLCVVFGEDQLRDSRVLQLKPHMEELVSQRLI</sequence>
<dbReference type="Proteomes" id="UP000660729">
    <property type="component" value="Unassembled WGS sequence"/>
</dbReference>
<keyword evidence="2" id="KW-1185">Reference proteome</keyword>
<comment type="caution">
    <text evidence="1">The sequence shown here is derived from an EMBL/GenBank/DDBJ whole genome shotgun (WGS) entry which is preliminary data.</text>
</comment>
<reference evidence="1" key="1">
    <citation type="submission" date="2020-04" db="EMBL/GenBank/DDBJ databases">
        <title>Draft genome resource of the tomato pathogen Pseudocercospora fuligena.</title>
        <authorList>
            <person name="Zaccaron A."/>
        </authorList>
    </citation>
    <scope>NUCLEOTIDE SEQUENCE</scope>
    <source>
        <strain evidence="1">PF001</strain>
    </source>
</reference>
<dbReference type="AlphaFoldDB" id="A0A8H6VPP1"/>
<gene>
    <name evidence="1" type="ORF">HII31_02706</name>
</gene>
<protein>
    <submittedName>
        <fullName evidence="1">Uncharacterized protein</fullName>
    </submittedName>
</protein>
<organism evidence="1 2">
    <name type="scientific">Pseudocercospora fuligena</name>
    <dbReference type="NCBI Taxonomy" id="685502"/>
    <lineage>
        <taxon>Eukaryota</taxon>
        <taxon>Fungi</taxon>
        <taxon>Dikarya</taxon>
        <taxon>Ascomycota</taxon>
        <taxon>Pezizomycotina</taxon>
        <taxon>Dothideomycetes</taxon>
        <taxon>Dothideomycetidae</taxon>
        <taxon>Mycosphaerellales</taxon>
        <taxon>Mycosphaerellaceae</taxon>
        <taxon>Pseudocercospora</taxon>
    </lineage>
</organism>
<dbReference type="EMBL" id="JABCIY010000033">
    <property type="protein sequence ID" value="KAF7195944.1"/>
    <property type="molecule type" value="Genomic_DNA"/>
</dbReference>
<accession>A0A8H6VPP1</accession>
<evidence type="ECO:0000313" key="2">
    <source>
        <dbReference type="Proteomes" id="UP000660729"/>
    </source>
</evidence>
<evidence type="ECO:0000313" key="1">
    <source>
        <dbReference type="EMBL" id="KAF7195944.1"/>
    </source>
</evidence>